<dbReference type="EMBL" id="CAJNJA010083693">
    <property type="protein sequence ID" value="CAE7935439.1"/>
    <property type="molecule type" value="Genomic_DNA"/>
</dbReference>
<keyword evidence="3" id="KW-1185">Reference proteome</keyword>
<comment type="caution">
    <text evidence="2">The sequence shown here is derived from an EMBL/GenBank/DDBJ whole genome shotgun (WGS) entry which is preliminary data.</text>
</comment>
<evidence type="ECO:0000313" key="3">
    <source>
        <dbReference type="Proteomes" id="UP000601435"/>
    </source>
</evidence>
<proteinExistence type="predicted"/>
<gene>
    <name evidence="2" type="ORF">SNEC2469_LOCUS32720</name>
</gene>
<organism evidence="2 3">
    <name type="scientific">Symbiodinium necroappetens</name>
    <dbReference type="NCBI Taxonomy" id="1628268"/>
    <lineage>
        <taxon>Eukaryota</taxon>
        <taxon>Sar</taxon>
        <taxon>Alveolata</taxon>
        <taxon>Dinophyceae</taxon>
        <taxon>Suessiales</taxon>
        <taxon>Symbiodiniaceae</taxon>
        <taxon>Symbiodinium</taxon>
    </lineage>
</organism>
<feature type="non-terminal residue" evidence="2">
    <location>
        <position position="318"/>
    </location>
</feature>
<evidence type="ECO:0000313" key="2">
    <source>
        <dbReference type="EMBL" id="CAE7935439.1"/>
    </source>
</evidence>
<dbReference type="OrthoDB" id="410217at2759"/>
<name>A0A813BZ52_9DINO</name>
<dbReference type="Proteomes" id="UP000601435">
    <property type="component" value="Unassembled WGS sequence"/>
</dbReference>
<accession>A0A813BZ52</accession>
<dbReference type="AlphaFoldDB" id="A0A813BZ52"/>
<sequence>MSLEGLVDGDVSSIEADEEGDDGKRHSVKRSYAALALSACLGYGSSYDLLHFAYDLSLWSSLGAKKKTSTDYDVPMRVLMKGHSFSPLYWKAVHWALIDLVRQMGYPKIFWTISPYEFSMPYADWILDEMAKELRGRLDLPVAETLHITHVLLQVVRGLLAGQTGKRGRDPWIQHLLRAKDGHDNDHVVRLFLRVEFQDGTRKAPTQDYHGSGRPHIHVLVFASDDALLAMSLDKALSATMPSSRASAEAEEAQQGAPADVLAEAVRGSQLDRGGRSGWPVQLEDNHWDEEGRLRLLHTEEDKEAGLRPYFVDIMEAL</sequence>
<evidence type="ECO:0000256" key="1">
    <source>
        <dbReference type="SAM" id="MobiDB-lite"/>
    </source>
</evidence>
<protein>
    <recommendedName>
        <fullName evidence="4">Helitron helicase-like domain-containing protein</fullName>
    </recommendedName>
</protein>
<feature type="region of interest" description="Disordered" evidence="1">
    <location>
        <begin position="1"/>
        <end position="24"/>
    </location>
</feature>
<evidence type="ECO:0008006" key="4">
    <source>
        <dbReference type="Google" id="ProtNLM"/>
    </source>
</evidence>
<reference evidence="2" key="1">
    <citation type="submission" date="2021-02" db="EMBL/GenBank/DDBJ databases">
        <authorList>
            <person name="Dougan E. K."/>
            <person name="Rhodes N."/>
            <person name="Thang M."/>
            <person name="Chan C."/>
        </authorList>
    </citation>
    <scope>NUCLEOTIDE SEQUENCE</scope>
</reference>